<keyword evidence="1" id="KW-0472">Membrane</keyword>
<organism evidence="2 3">
    <name type="scientific">Rhodocytophaga rosea</name>
    <dbReference type="NCBI Taxonomy" id="2704465"/>
    <lineage>
        <taxon>Bacteria</taxon>
        <taxon>Pseudomonadati</taxon>
        <taxon>Bacteroidota</taxon>
        <taxon>Cytophagia</taxon>
        <taxon>Cytophagales</taxon>
        <taxon>Rhodocytophagaceae</taxon>
        <taxon>Rhodocytophaga</taxon>
    </lineage>
</organism>
<keyword evidence="1" id="KW-0812">Transmembrane</keyword>
<gene>
    <name evidence="2" type="ORF">GXP67_08710</name>
</gene>
<name>A0A6C0GFU1_9BACT</name>
<proteinExistence type="predicted"/>
<dbReference type="AlphaFoldDB" id="A0A6C0GFU1"/>
<feature type="transmembrane region" description="Helical" evidence="1">
    <location>
        <begin position="108"/>
        <end position="128"/>
    </location>
</feature>
<evidence type="ECO:0000313" key="2">
    <source>
        <dbReference type="EMBL" id="QHT66735.1"/>
    </source>
</evidence>
<feature type="transmembrane region" description="Helical" evidence="1">
    <location>
        <begin position="12"/>
        <end position="31"/>
    </location>
</feature>
<keyword evidence="1" id="KW-1133">Transmembrane helix</keyword>
<protein>
    <submittedName>
        <fullName evidence="2">Uncharacterized protein</fullName>
    </submittedName>
</protein>
<evidence type="ECO:0000313" key="3">
    <source>
        <dbReference type="Proteomes" id="UP000480178"/>
    </source>
</evidence>
<dbReference type="EMBL" id="CP048222">
    <property type="protein sequence ID" value="QHT66735.1"/>
    <property type="molecule type" value="Genomic_DNA"/>
</dbReference>
<evidence type="ECO:0000256" key="1">
    <source>
        <dbReference type="SAM" id="Phobius"/>
    </source>
</evidence>
<feature type="transmembrane region" description="Helical" evidence="1">
    <location>
        <begin position="77"/>
        <end position="96"/>
    </location>
</feature>
<keyword evidence="3" id="KW-1185">Reference proteome</keyword>
<accession>A0A6C0GFU1</accession>
<sequence>MSFKGAGGTAGGTGRFFLGLIMFLVGGYLLLDAIQVNNNFYMGYGLFSVGRFQVTSGLIMIPFMIGVGMIFFNTSNYIGWLLAAGSLALLIFGVIASTHFSLRPMSAFELIMILVLLMGGIGLFLSSFRNSSRW</sequence>
<dbReference type="RefSeq" id="WP_162442788.1">
    <property type="nucleotide sequence ID" value="NZ_CP048222.1"/>
</dbReference>
<dbReference type="KEGG" id="rhoz:GXP67_08710"/>
<dbReference type="Proteomes" id="UP000480178">
    <property type="component" value="Chromosome"/>
</dbReference>
<feature type="transmembrane region" description="Helical" evidence="1">
    <location>
        <begin position="52"/>
        <end position="71"/>
    </location>
</feature>
<reference evidence="2 3" key="1">
    <citation type="submission" date="2020-01" db="EMBL/GenBank/DDBJ databases">
        <authorList>
            <person name="Kim M.K."/>
        </authorList>
    </citation>
    <scope>NUCLEOTIDE SEQUENCE [LARGE SCALE GENOMIC DNA]</scope>
    <source>
        <strain evidence="2 3">172606-1</strain>
    </source>
</reference>